<reference evidence="1 2" key="1">
    <citation type="journal article" date="2008" name="Proc. Natl. Acad. Sci. U.S.A.">
        <title>Nitrogen fixation island and rhizosphere competence traits in the genome of root-associated Pseudomonas stutzeri A1501.</title>
        <authorList>
            <person name="Yan Y."/>
            <person name="Yang J."/>
            <person name="Dou Y."/>
            <person name="Chen M."/>
            <person name="Ping S."/>
            <person name="Peng J."/>
            <person name="Lu W."/>
            <person name="Zhang W."/>
            <person name="Yao Z."/>
            <person name="Li H."/>
            <person name="Liu W."/>
            <person name="He S."/>
            <person name="Geng L."/>
            <person name="Zhang X."/>
            <person name="Yang F."/>
            <person name="Yu H."/>
            <person name="Zhan Y."/>
            <person name="Li D."/>
            <person name="Lin Z."/>
            <person name="Wang Y."/>
            <person name="Elmerich C."/>
            <person name="Lin M."/>
            <person name="Jin Q."/>
        </authorList>
    </citation>
    <scope>NUCLEOTIDE SEQUENCE [LARGE SCALE GENOMIC DNA]</scope>
    <source>
        <strain evidence="1 2">A1501</strain>
    </source>
</reference>
<name>A4VHF6_STUS1</name>
<dbReference type="Proteomes" id="UP000000233">
    <property type="component" value="Chromosome"/>
</dbReference>
<proteinExistence type="predicted"/>
<protein>
    <submittedName>
        <fullName evidence="1">Uncharacterized protein</fullName>
    </submittedName>
</protein>
<gene>
    <name evidence="1" type="ordered locus">PST_0701</name>
</gene>
<sequence>MVYLIAGLIGRRNFISYGYRAARIMNAPSIKKQLKPHWNRLRERISDAQGE</sequence>
<keyword evidence="2" id="KW-1185">Reference proteome</keyword>
<dbReference type="EMBL" id="CP000304">
    <property type="protein sequence ID" value="ABP78407.1"/>
    <property type="molecule type" value="Genomic_DNA"/>
</dbReference>
<evidence type="ECO:0000313" key="1">
    <source>
        <dbReference type="EMBL" id="ABP78407.1"/>
    </source>
</evidence>
<dbReference type="AlphaFoldDB" id="A4VHF6"/>
<dbReference type="KEGG" id="psa:PST_0701"/>
<organism evidence="1 2">
    <name type="scientific">Stutzerimonas stutzeri (strain A1501)</name>
    <name type="common">Pseudomonas stutzeri</name>
    <dbReference type="NCBI Taxonomy" id="379731"/>
    <lineage>
        <taxon>Bacteria</taxon>
        <taxon>Pseudomonadati</taxon>
        <taxon>Pseudomonadota</taxon>
        <taxon>Gammaproteobacteria</taxon>
        <taxon>Pseudomonadales</taxon>
        <taxon>Pseudomonadaceae</taxon>
        <taxon>Stutzerimonas</taxon>
    </lineage>
</organism>
<dbReference type="HOGENOM" id="CLU_3102883_0_0_6"/>
<evidence type="ECO:0000313" key="2">
    <source>
        <dbReference type="Proteomes" id="UP000000233"/>
    </source>
</evidence>
<accession>A4VHF6</accession>